<organism evidence="2 3">
    <name type="scientific">Enhygromyxa salina</name>
    <dbReference type="NCBI Taxonomy" id="215803"/>
    <lineage>
        <taxon>Bacteria</taxon>
        <taxon>Pseudomonadati</taxon>
        <taxon>Myxococcota</taxon>
        <taxon>Polyangia</taxon>
        <taxon>Nannocystales</taxon>
        <taxon>Nannocystaceae</taxon>
        <taxon>Enhygromyxa</taxon>
    </lineage>
</organism>
<proteinExistence type="predicted"/>
<dbReference type="AlphaFoldDB" id="A0A0C2DFV7"/>
<gene>
    <name evidence="2" type="ORF">DB30_00217</name>
</gene>
<sequence>MLAAIAVPLLLTISAVANLHPAMFWIGPLAAIACALPIAVKATTARAQALVGAGLAAMAAASSPELPELLRITGDPDAMPVHDLREGPLPEQQDGYVAVRGYLRKEWVVDEYRVAEGARPDQNEAAKAALLPLLGTSALTIEADEQLGRVIVARVSPAQLPGASLVTLRGRLAPVGPEIVDSLFSVQLDEEGFASGVQLRPKAVMLDTFDMPTRGQALTRTGLAVGASLLSLVLLLLALPRASAKPPTPP</sequence>
<name>A0A0C2DFV7_9BACT</name>
<accession>A0A0C2DFV7</accession>
<dbReference type="EMBL" id="JMCC02000010">
    <property type="protein sequence ID" value="KIG18532.1"/>
    <property type="molecule type" value="Genomic_DNA"/>
</dbReference>
<reference evidence="2 3" key="1">
    <citation type="submission" date="2014-12" db="EMBL/GenBank/DDBJ databases">
        <title>Genome assembly of Enhygromyxa salina DSM 15201.</title>
        <authorList>
            <person name="Sharma G."/>
            <person name="Subramanian S."/>
        </authorList>
    </citation>
    <scope>NUCLEOTIDE SEQUENCE [LARGE SCALE GENOMIC DNA]</scope>
    <source>
        <strain evidence="2 3">DSM 15201</strain>
    </source>
</reference>
<comment type="caution">
    <text evidence="2">The sequence shown here is derived from an EMBL/GenBank/DDBJ whole genome shotgun (WGS) entry which is preliminary data.</text>
</comment>
<dbReference type="Proteomes" id="UP000031599">
    <property type="component" value="Unassembled WGS sequence"/>
</dbReference>
<keyword evidence="1" id="KW-0472">Membrane</keyword>
<keyword evidence="1" id="KW-0812">Transmembrane</keyword>
<keyword evidence="1" id="KW-1133">Transmembrane helix</keyword>
<evidence type="ECO:0000313" key="3">
    <source>
        <dbReference type="Proteomes" id="UP000031599"/>
    </source>
</evidence>
<evidence type="ECO:0000313" key="2">
    <source>
        <dbReference type="EMBL" id="KIG18532.1"/>
    </source>
</evidence>
<feature type="transmembrane region" description="Helical" evidence="1">
    <location>
        <begin position="221"/>
        <end position="239"/>
    </location>
</feature>
<evidence type="ECO:0000256" key="1">
    <source>
        <dbReference type="SAM" id="Phobius"/>
    </source>
</evidence>
<protein>
    <submittedName>
        <fullName evidence="2">Uncharacterized protein</fullName>
    </submittedName>
</protein>